<dbReference type="AlphaFoldDB" id="A0A2J6SXD3"/>
<feature type="signal peptide" evidence="1">
    <location>
        <begin position="1"/>
        <end position="24"/>
    </location>
</feature>
<dbReference type="OrthoDB" id="3516863at2759"/>
<keyword evidence="1" id="KW-0732">Signal</keyword>
<dbReference type="PROSITE" id="PS51257">
    <property type="entry name" value="PROKAR_LIPOPROTEIN"/>
    <property type="match status" value="1"/>
</dbReference>
<organism evidence="2 3">
    <name type="scientific">Hyaloscypha bicolor E</name>
    <dbReference type="NCBI Taxonomy" id="1095630"/>
    <lineage>
        <taxon>Eukaryota</taxon>
        <taxon>Fungi</taxon>
        <taxon>Dikarya</taxon>
        <taxon>Ascomycota</taxon>
        <taxon>Pezizomycotina</taxon>
        <taxon>Leotiomycetes</taxon>
        <taxon>Helotiales</taxon>
        <taxon>Hyaloscyphaceae</taxon>
        <taxon>Hyaloscypha</taxon>
        <taxon>Hyaloscypha bicolor</taxon>
    </lineage>
</organism>
<evidence type="ECO:0000313" key="3">
    <source>
        <dbReference type="Proteomes" id="UP000235371"/>
    </source>
</evidence>
<proteinExistence type="predicted"/>
<feature type="chain" id="PRO_5014317041" evidence="1">
    <location>
        <begin position="25"/>
        <end position="279"/>
    </location>
</feature>
<dbReference type="RefSeq" id="XP_024732340.1">
    <property type="nucleotide sequence ID" value="XM_024883630.1"/>
</dbReference>
<evidence type="ECO:0000256" key="1">
    <source>
        <dbReference type="SAM" id="SignalP"/>
    </source>
</evidence>
<reference evidence="2 3" key="1">
    <citation type="submission" date="2016-04" db="EMBL/GenBank/DDBJ databases">
        <title>A degradative enzymes factory behind the ericoid mycorrhizal symbiosis.</title>
        <authorList>
            <consortium name="DOE Joint Genome Institute"/>
            <person name="Martino E."/>
            <person name="Morin E."/>
            <person name="Grelet G."/>
            <person name="Kuo A."/>
            <person name="Kohler A."/>
            <person name="Daghino S."/>
            <person name="Barry K."/>
            <person name="Choi C."/>
            <person name="Cichocki N."/>
            <person name="Clum A."/>
            <person name="Copeland A."/>
            <person name="Hainaut M."/>
            <person name="Haridas S."/>
            <person name="Labutti K."/>
            <person name="Lindquist E."/>
            <person name="Lipzen A."/>
            <person name="Khouja H.-R."/>
            <person name="Murat C."/>
            <person name="Ohm R."/>
            <person name="Olson A."/>
            <person name="Spatafora J."/>
            <person name="Veneault-Fourrey C."/>
            <person name="Henrissat B."/>
            <person name="Grigoriev I."/>
            <person name="Martin F."/>
            <person name="Perotto S."/>
        </authorList>
    </citation>
    <scope>NUCLEOTIDE SEQUENCE [LARGE SCALE GENOMIC DNA]</scope>
    <source>
        <strain evidence="2 3">E</strain>
    </source>
</reference>
<gene>
    <name evidence="2" type="ORF">K444DRAFT_633579</name>
</gene>
<dbReference type="GeneID" id="36591707"/>
<dbReference type="Proteomes" id="UP000235371">
    <property type="component" value="Unassembled WGS sequence"/>
</dbReference>
<keyword evidence="3" id="KW-1185">Reference proteome</keyword>
<accession>A0A2J6SXD3</accession>
<dbReference type="InParanoid" id="A0A2J6SXD3"/>
<protein>
    <submittedName>
        <fullName evidence="2">Uncharacterized protein</fullName>
    </submittedName>
</protein>
<dbReference type="EMBL" id="KZ613855">
    <property type="protein sequence ID" value="PMD55436.1"/>
    <property type="molecule type" value="Genomic_DNA"/>
</dbReference>
<sequence length="279" mass="31279">MVSPKRVLFISVFVVTACIDVGEAFAGPREVGTYVWNAARNLWKRAPEPPLKFPEPTELPDPYIASATTTKLVSVDRALAKDRNIKRCRDGELGYDYGRLTYDSNHHEICTYSLHRSDASEKVNRDTIIKRLNDNRKMAIAINGTFLIRSKIGPGEVELTKGWLQSTTEWSNNPGRHGIDLKDACQLCTSVDDNYIIPRGYVRKDGVQQCTCKKWAKRGEKFEVGKAHDNAIADVQKEHTVCRSGVQGKEIENYSGKLFGDAERLGAVCPQLLKDALKH</sequence>
<name>A0A2J6SXD3_9HELO</name>
<evidence type="ECO:0000313" key="2">
    <source>
        <dbReference type="EMBL" id="PMD55436.1"/>
    </source>
</evidence>